<sequence>MFFCCFCRIGRVVSGRCPWGPKIAHPSNTIKDMTMRPKALPGLLLSISAAAALAACAAADSAINHGTLDVQTHLSETVFLDPVPPDQKTIYVSARNTSDHPEVDLRGPLMQAVAARGYAVVQDPNQAHYMLRVNVLQAGKIETKDKGSLLSAKYGEPLLAGAGAAALAHVAGGNATATTATGLGVAAGTFLLNQAFQTVTYSVVVDIQLSERPLKGSKVKQSTTTTAAQGNGSLESARTSQTPTGGGASVSATLNTKVKTQQVEEESDFKQYQIREVAYADQMNLKFEEASPLLIAKLSSSLSNLFE</sequence>
<dbReference type="EMBL" id="PIUM01000002">
    <property type="protein sequence ID" value="PKU26211.1"/>
    <property type="molecule type" value="Genomic_DNA"/>
</dbReference>
<proteinExistence type="predicted"/>
<organism evidence="7 8">
    <name type="scientific">Telmatospirillum siberiense</name>
    <dbReference type="NCBI Taxonomy" id="382514"/>
    <lineage>
        <taxon>Bacteria</taxon>
        <taxon>Pseudomonadati</taxon>
        <taxon>Pseudomonadota</taxon>
        <taxon>Alphaproteobacteria</taxon>
        <taxon>Rhodospirillales</taxon>
        <taxon>Rhodospirillaceae</taxon>
        <taxon>Telmatospirillum</taxon>
    </lineage>
</organism>
<protein>
    <recommendedName>
        <fullName evidence="9">Conjugal transfer protein TraT</fullName>
    </recommendedName>
</protein>
<accession>A0A2N3Q0U8</accession>
<dbReference type="Pfam" id="PF05818">
    <property type="entry name" value="TraT"/>
    <property type="match status" value="1"/>
</dbReference>
<dbReference type="AlphaFoldDB" id="A0A2N3Q0U8"/>
<evidence type="ECO:0000256" key="1">
    <source>
        <dbReference type="ARBA" id="ARBA00004459"/>
    </source>
</evidence>
<evidence type="ECO:0000256" key="5">
    <source>
        <dbReference type="ARBA" id="ARBA00023288"/>
    </source>
</evidence>
<dbReference type="GO" id="GO:0009279">
    <property type="term" value="C:cell outer membrane"/>
    <property type="evidence" value="ECO:0007669"/>
    <property type="project" value="UniProtKB-SubCell"/>
</dbReference>
<evidence type="ECO:0008006" key="9">
    <source>
        <dbReference type="Google" id="ProtNLM"/>
    </source>
</evidence>
<dbReference type="InterPro" id="IPR008874">
    <property type="entry name" value="TraT_complement-R"/>
</dbReference>
<evidence type="ECO:0000256" key="6">
    <source>
        <dbReference type="SAM" id="MobiDB-lite"/>
    </source>
</evidence>
<gene>
    <name evidence="7" type="ORF">CWS72_03565</name>
</gene>
<keyword evidence="3" id="KW-0472">Membrane</keyword>
<reference evidence="8" key="1">
    <citation type="submission" date="2017-12" db="EMBL/GenBank/DDBJ databases">
        <title>Draft genome sequence of Telmatospirillum siberiense 26-4b1T, an acidotolerant peatland alphaproteobacterium potentially involved in sulfur cycling.</title>
        <authorList>
            <person name="Hausmann B."/>
            <person name="Pjevac P."/>
            <person name="Schreck K."/>
            <person name="Herbold C.W."/>
            <person name="Daims H."/>
            <person name="Wagner M."/>
            <person name="Pester M."/>
            <person name="Loy A."/>
        </authorList>
    </citation>
    <scope>NUCLEOTIDE SEQUENCE [LARGE SCALE GENOMIC DNA]</scope>
    <source>
        <strain evidence="8">26-4b1</strain>
    </source>
</reference>
<dbReference type="Proteomes" id="UP000233293">
    <property type="component" value="Unassembled WGS sequence"/>
</dbReference>
<keyword evidence="5" id="KW-0449">Lipoprotein</keyword>
<evidence type="ECO:0000256" key="2">
    <source>
        <dbReference type="ARBA" id="ARBA00022729"/>
    </source>
</evidence>
<evidence type="ECO:0000313" key="7">
    <source>
        <dbReference type="EMBL" id="PKU26211.1"/>
    </source>
</evidence>
<evidence type="ECO:0000313" key="8">
    <source>
        <dbReference type="Proteomes" id="UP000233293"/>
    </source>
</evidence>
<comment type="caution">
    <text evidence="7">The sequence shown here is derived from an EMBL/GenBank/DDBJ whole genome shotgun (WGS) entry which is preliminary data.</text>
</comment>
<keyword evidence="8" id="KW-1185">Reference proteome</keyword>
<evidence type="ECO:0000256" key="3">
    <source>
        <dbReference type="ARBA" id="ARBA00023136"/>
    </source>
</evidence>
<keyword evidence="4" id="KW-0564">Palmitate</keyword>
<name>A0A2N3Q0U8_9PROT</name>
<keyword evidence="2" id="KW-0732">Signal</keyword>
<evidence type="ECO:0000256" key="4">
    <source>
        <dbReference type="ARBA" id="ARBA00023139"/>
    </source>
</evidence>
<feature type="region of interest" description="Disordered" evidence="6">
    <location>
        <begin position="215"/>
        <end position="253"/>
    </location>
</feature>
<feature type="compositionally biased region" description="Polar residues" evidence="6">
    <location>
        <begin position="219"/>
        <end position="243"/>
    </location>
</feature>
<comment type="subcellular location">
    <subcellularLocation>
        <location evidence="1">Cell outer membrane</location>
        <topology evidence="1">Lipid-anchor</topology>
    </subcellularLocation>
</comment>